<protein>
    <recommendedName>
        <fullName evidence="4">Outer membrane protein with beta-barrel domain</fullName>
    </recommendedName>
</protein>
<evidence type="ECO:0000313" key="2">
    <source>
        <dbReference type="EMBL" id="MBD1364714.1"/>
    </source>
</evidence>
<evidence type="ECO:0000256" key="1">
    <source>
        <dbReference type="SAM" id="SignalP"/>
    </source>
</evidence>
<reference evidence="2 3" key="1">
    <citation type="submission" date="2020-09" db="EMBL/GenBank/DDBJ databases">
        <title>Novel species of Mucilaginibacter isolated from a glacier on the Tibetan Plateau.</title>
        <authorList>
            <person name="Liu Q."/>
            <person name="Xin Y.-H."/>
        </authorList>
    </citation>
    <scope>NUCLEOTIDE SEQUENCE [LARGE SCALE GENOMIC DNA]</scope>
    <source>
        <strain evidence="2 3">ZT4R22</strain>
    </source>
</reference>
<gene>
    <name evidence="2" type="ORF">IDJ77_12915</name>
</gene>
<dbReference type="InterPro" id="IPR011250">
    <property type="entry name" value="OMP/PagP_B-barrel"/>
</dbReference>
<dbReference type="Proteomes" id="UP000606600">
    <property type="component" value="Unassembled WGS sequence"/>
</dbReference>
<dbReference type="SUPFAM" id="SSF56925">
    <property type="entry name" value="OMPA-like"/>
    <property type="match status" value="1"/>
</dbReference>
<comment type="caution">
    <text evidence="2">The sequence shown here is derived from an EMBL/GenBank/DDBJ whole genome shotgun (WGS) entry which is preliminary data.</text>
</comment>
<feature type="signal peptide" evidence="1">
    <location>
        <begin position="1"/>
        <end position="20"/>
    </location>
</feature>
<sequence>MKYFYLLLLLIFTSSAATYAQSNFKPGYIVDLKGDTIRGSVDSREWDINPATVIFRSANDNQEKTYAVADIKAFGVAGNAYFEKVEVPVSLDYVDVTKASALLKDTSVVRTVFLKVLTTGNVANLYSYTDLIKTRYFLQDNAAKHAEELVYHVYTDQNVSFLKKVTRYKTQLQYLAQNAKMDNASLTNKIQNAQYEQNDLVGIVRTINQEKGATFTAEKLFTTRFFVGLSFVNSALGYSFANPFNENTLKHSAPKIGAGIDLIFNKNTQKVFFRIEAGYSENKYNFTIAENSFSSLAYYINQKAISLQPQIIYNVYSKDKLKVFIDAGFLYNYYNYNNYDIYTYSNNPPVKEKRPYLTFEKSSVHILLKTGVVINKHFELNLGYVTKSELSASTNVAFSMSAYQAGFNYLF</sequence>
<keyword evidence="1" id="KW-0732">Signal</keyword>
<proteinExistence type="predicted"/>
<evidence type="ECO:0000313" key="3">
    <source>
        <dbReference type="Proteomes" id="UP000606600"/>
    </source>
</evidence>
<name>A0ABR7WTJ6_9SPHI</name>
<feature type="chain" id="PRO_5045479119" description="Outer membrane protein with beta-barrel domain" evidence="1">
    <location>
        <begin position="21"/>
        <end position="411"/>
    </location>
</feature>
<dbReference type="RefSeq" id="WP_191189380.1">
    <property type="nucleotide sequence ID" value="NZ_JACWMY010000006.1"/>
</dbReference>
<keyword evidence="3" id="KW-1185">Reference proteome</keyword>
<dbReference type="EMBL" id="JACWMY010000006">
    <property type="protein sequence ID" value="MBD1364714.1"/>
    <property type="molecule type" value="Genomic_DNA"/>
</dbReference>
<organism evidence="2 3">
    <name type="scientific">Mucilaginibacter pankratovii</name>
    <dbReference type="NCBI Taxonomy" id="2772110"/>
    <lineage>
        <taxon>Bacteria</taxon>
        <taxon>Pseudomonadati</taxon>
        <taxon>Bacteroidota</taxon>
        <taxon>Sphingobacteriia</taxon>
        <taxon>Sphingobacteriales</taxon>
        <taxon>Sphingobacteriaceae</taxon>
        <taxon>Mucilaginibacter</taxon>
    </lineage>
</organism>
<accession>A0ABR7WTJ6</accession>
<evidence type="ECO:0008006" key="4">
    <source>
        <dbReference type="Google" id="ProtNLM"/>
    </source>
</evidence>